<dbReference type="AlphaFoldDB" id="A0A371GLJ0"/>
<dbReference type="EMBL" id="QJKJ01005189">
    <property type="protein sequence ID" value="RDX91173.1"/>
    <property type="molecule type" value="Genomic_DNA"/>
</dbReference>
<dbReference type="OrthoDB" id="1928766at2759"/>
<gene>
    <name evidence="2" type="ORF">CR513_26890</name>
</gene>
<dbReference type="Gene3D" id="3.10.10.10">
    <property type="entry name" value="HIV Type 1 Reverse Transcriptase, subunit A, domain 1"/>
    <property type="match status" value="1"/>
</dbReference>
<evidence type="ECO:0000313" key="2">
    <source>
        <dbReference type="EMBL" id="RDX91173.1"/>
    </source>
</evidence>
<evidence type="ECO:0000313" key="3">
    <source>
        <dbReference type="Proteomes" id="UP000257109"/>
    </source>
</evidence>
<organism evidence="2 3">
    <name type="scientific">Mucuna pruriens</name>
    <name type="common">Velvet bean</name>
    <name type="synonym">Dolichos pruriens</name>
    <dbReference type="NCBI Taxonomy" id="157652"/>
    <lineage>
        <taxon>Eukaryota</taxon>
        <taxon>Viridiplantae</taxon>
        <taxon>Streptophyta</taxon>
        <taxon>Embryophyta</taxon>
        <taxon>Tracheophyta</taxon>
        <taxon>Spermatophyta</taxon>
        <taxon>Magnoliopsida</taxon>
        <taxon>eudicotyledons</taxon>
        <taxon>Gunneridae</taxon>
        <taxon>Pentapetalae</taxon>
        <taxon>rosids</taxon>
        <taxon>fabids</taxon>
        <taxon>Fabales</taxon>
        <taxon>Fabaceae</taxon>
        <taxon>Papilionoideae</taxon>
        <taxon>50 kb inversion clade</taxon>
        <taxon>NPAAA clade</taxon>
        <taxon>indigoferoid/millettioid clade</taxon>
        <taxon>Phaseoleae</taxon>
        <taxon>Mucuna</taxon>
    </lineage>
</organism>
<dbReference type="PANTHER" id="PTHR24559:SF444">
    <property type="entry name" value="REVERSE TRANSCRIPTASE DOMAIN-CONTAINING PROTEIN"/>
    <property type="match status" value="1"/>
</dbReference>
<dbReference type="InterPro" id="IPR043502">
    <property type="entry name" value="DNA/RNA_pol_sf"/>
</dbReference>
<comment type="caution">
    <text evidence="2">The sequence shown here is derived from an EMBL/GenBank/DDBJ whole genome shotgun (WGS) entry which is preliminary data.</text>
</comment>
<accession>A0A371GLJ0</accession>
<dbReference type="InterPro" id="IPR053134">
    <property type="entry name" value="RNA-dir_DNA_polymerase"/>
</dbReference>
<evidence type="ECO:0000256" key="1">
    <source>
        <dbReference type="SAM" id="MobiDB-lite"/>
    </source>
</evidence>
<proteinExistence type="predicted"/>
<feature type="region of interest" description="Disordered" evidence="1">
    <location>
        <begin position="20"/>
        <end position="40"/>
    </location>
</feature>
<reference evidence="2" key="1">
    <citation type="submission" date="2018-05" db="EMBL/GenBank/DDBJ databases">
        <title>Draft genome of Mucuna pruriens seed.</title>
        <authorList>
            <person name="Nnadi N.E."/>
            <person name="Vos R."/>
            <person name="Hasami M.H."/>
            <person name="Devisetty U.K."/>
            <person name="Aguiy J.C."/>
        </authorList>
    </citation>
    <scope>NUCLEOTIDE SEQUENCE [LARGE SCALE GENOMIC DNA]</scope>
    <source>
        <strain evidence="2">JCA_2017</strain>
    </source>
</reference>
<feature type="non-terminal residue" evidence="2">
    <location>
        <position position="1"/>
    </location>
</feature>
<sequence>MDPCRYVRYRPKFPLPSFVHIPKGSPSKPEEEKVSGGEEKAIKAETTKLLQAKFTREVKYPSWLSNMVMVKKHSNKWRMHAQRTLTLYLDTLVDRASICNLLSFMDTYSSYNRIRMHLSDESKTAFITDKDNFCYRVMPFSLKNAGATY</sequence>
<feature type="compositionally biased region" description="Basic and acidic residues" evidence="1">
    <location>
        <begin position="28"/>
        <end position="40"/>
    </location>
</feature>
<protein>
    <recommendedName>
        <fullName evidence="4">Reverse transcriptase domain-containing protein</fullName>
    </recommendedName>
</protein>
<name>A0A371GLJ0_MUCPR</name>
<dbReference type="SUPFAM" id="SSF56672">
    <property type="entry name" value="DNA/RNA polymerases"/>
    <property type="match status" value="1"/>
</dbReference>
<dbReference type="PANTHER" id="PTHR24559">
    <property type="entry name" value="TRANSPOSON TY3-I GAG-POL POLYPROTEIN"/>
    <property type="match status" value="1"/>
</dbReference>
<dbReference type="Proteomes" id="UP000257109">
    <property type="component" value="Unassembled WGS sequence"/>
</dbReference>
<evidence type="ECO:0008006" key="4">
    <source>
        <dbReference type="Google" id="ProtNLM"/>
    </source>
</evidence>
<keyword evidence="3" id="KW-1185">Reference proteome</keyword>